<dbReference type="Pfam" id="PF05402">
    <property type="entry name" value="PqqD"/>
    <property type="match status" value="1"/>
</dbReference>
<accession>W4M950</accession>
<dbReference type="AlphaFoldDB" id="W4M950"/>
<evidence type="ECO:0008006" key="3">
    <source>
        <dbReference type="Google" id="ProtNLM"/>
    </source>
</evidence>
<dbReference type="Proteomes" id="UP000019140">
    <property type="component" value="Unassembled WGS sequence"/>
</dbReference>
<evidence type="ECO:0000313" key="1">
    <source>
        <dbReference type="EMBL" id="ETX06715.1"/>
    </source>
</evidence>
<organism evidence="1 2">
    <name type="scientific">Candidatus Entotheonella gemina</name>
    <dbReference type="NCBI Taxonomy" id="1429439"/>
    <lineage>
        <taxon>Bacteria</taxon>
        <taxon>Pseudomonadati</taxon>
        <taxon>Nitrospinota/Tectimicrobiota group</taxon>
        <taxon>Candidatus Tectimicrobiota</taxon>
        <taxon>Candidatus Entotheonellia</taxon>
        <taxon>Candidatus Entotheonellales</taxon>
        <taxon>Candidatus Entotheonellaceae</taxon>
        <taxon>Candidatus Entotheonella</taxon>
    </lineage>
</organism>
<dbReference type="InterPro" id="IPR041881">
    <property type="entry name" value="PqqD_sf"/>
</dbReference>
<proteinExistence type="predicted"/>
<protein>
    <recommendedName>
        <fullName evidence="3">PqqD family protein</fullName>
    </recommendedName>
</protein>
<sequence length="100" mass="11463">MKNETFILQPESRLCRSDRILTQQADDTMILLSIHSGQYYELNEVGHCVWELCDGTKRVDEMIAMVCATYEAPAEVIRADVMTLLQDLIEEKLLFLAEVP</sequence>
<dbReference type="EMBL" id="AZHX01000625">
    <property type="protein sequence ID" value="ETX06715.1"/>
    <property type="molecule type" value="Genomic_DNA"/>
</dbReference>
<name>W4M950_9BACT</name>
<dbReference type="InterPro" id="IPR008792">
    <property type="entry name" value="PQQD"/>
</dbReference>
<dbReference type="HOGENOM" id="CLU_159325_2_2_7"/>
<gene>
    <name evidence="1" type="ORF">ETSY2_15500</name>
</gene>
<keyword evidence="2" id="KW-1185">Reference proteome</keyword>
<comment type="caution">
    <text evidence="1">The sequence shown here is derived from an EMBL/GenBank/DDBJ whole genome shotgun (WGS) entry which is preliminary data.</text>
</comment>
<dbReference type="Gene3D" id="1.10.10.1150">
    <property type="entry name" value="Coenzyme PQQ synthesis protein D (PqqD)"/>
    <property type="match status" value="1"/>
</dbReference>
<reference evidence="1 2" key="1">
    <citation type="journal article" date="2014" name="Nature">
        <title>An environmental bacterial taxon with a large and distinct metabolic repertoire.</title>
        <authorList>
            <person name="Wilson M.C."/>
            <person name="Mori T."/>
            <person name="Ruckert C."/>
            <person name="Uria A.R."/>
            <person name="Helf M.J."/>
            <person name="Takada K."/>
            <person name="Gernert C."/>
            <person name="Steffens U.A."/>
            <person name="Heycke N."/>
            <person name="Schmitt S."/>
            <person name="Rinke C."/>
            <person name="Helfrich E.J."/>
            <person name="Brachmann A.O."/>
            <person name="Gurgui C."/>
            <person name="Wakimoto T."/>
            <person name="Kracht M."/>
            <person name="Crusemann M."/>
            <person name="Hentschel U."/>
            <person name="Abe I."/>
            <person name="Matsunaga S."/>
            <person name="Kalinowski J."/>
            <person name="Takeyama H."/>
            <person name="Piel J."/>
        </authorList>
    </citation>
    <scope>NUCLEOTIDE SEQUENCE [LARGE SCALE GENOMIC DNA]</scope>
    <source>
        <strain evidence="2">TSY2</strain>
    </source>
</reference>
<evidence type="ECO:0000313" key="2">
    <source>
        <dbReference type="Proteomes" id="UP000019140"/>
    </source>
</evidence>